<feature type="compositionally biased region" description="Low complexity" evidence="1">
    <location>
        <begin position="27"/>
        <end position="36"/>
    </location>
</feature>
<feature type="region of interest" description="Disordered" evidence="1">
    <location>
        <begin position="27"/>
        <end position="50"/>
    </location>
</feature>
<protein>
    <submittedName>
        <fullName evidence="2">Uncharacterized protein</fullName>
    </submittedName>
</protein>
<keyword evidence="3" id="KW-1185">Reference proteome</keyword>
<reference evidence="2" key="1">
    <citation type="submission" date="2023-10" db="EMBL/GenBank/DDBJ databases">
        <authorList>
            <person name="Chen Y."/>
            <person name="Shah S."/>
            <person name="Dougan E. K."/>
            <person name="Thang M."/>
            <person name="Chan C."/>
        </authorList>
    </citation>
    <scope>NUCLEOTIDE SEQUENCE [LARGE SCALE GENOMIC DNA]</scope>
</reference>
<dbReference type="Proteomes" id="UP001189429">
    <property type="component" value="Unassembled WGS sequence"/>
</dbReference>
<proteinExistence type="predicted"/>
<feature type="region of interest" description="Disordered" evidence="1">
    <location>
        <begin position="267"/>
        <end position="305"/>
    </location>
</feature>
<sequence length="305" mass="32084">MPDLRPGAGECWPLSVLLGSSAQAPAGAQAPAQAPARSRELRPQAMGRPPWVPQTMDQNEKLVGARVPPHFLSLCFFPPCAISGYERGDPTAGIFEGTALTALILHLCCGLGWCVSLFAWQPDPNNIQGDGTQRTVENDCLAGWFLGFHTIAFWETGDFCCTPDDQCTWGSGEALQALVARVLPTLCGCPPLDLCYVMCAWQPKQANFARSTRNHGGGAPGTGGMPVQASGPYLRLQEVQPVLYPLMQGQLVAAAAPSAPPLAVAPGQVVFEPEQPEPVAQGQVANRADETPQGTNGGAGGDDGQ</sequence>
<name>A0ABN9XVQ8_9DINO</name>
<evidence type="ECO:0000256" key="1">
    <source>
        <dbReference type="SAM" id="MobiDB-lite"/>
    </source>
</evidence>
<gene>
    <name evidence="2" type="ORF">PCOR1329_LOCUS80292</name>
</gene>
<evidence type="ECO:0000313" key="2">
    <source>
        <dbReference type="EMBL" id="CAK0904186.1"/>
    </source>
</evidence>
<dbReference type="EMBL" id="CAUYUJ010021368">
    <property type="protein sequence ID" value="CAK0904186.1"/>
    <property type="molecule type" value="Genomic_DNA"/>
</dbReference>
<organism evidence="2 3">
    <name type="scientific">Prorocentrum cordatum</name>
    <dbReference type="NCBI Taxonomy" id="2364126"/>
    <lineage>
        <taxon>Eukaryota</taxon>
        <taxon>Sar</taxon>
        <taxon>Alveolata</taxon>
        <taxon>Dinophyceae</taxon>
        <taxon>Prorocentrales</taxon>
        <taxon>Prorocentraceae</taxon>
        <taxon>Prorocentrum</taxon>
    </lineage>
</organism>
<feature type="compositionally biased region" description="Gly residues" evidence="1">
    <location>
        <begin position="295"/>
        <end position="305"/>
    </location>
</feature>
<accession>A0ABN9XVQ8</accession>
<evidence type="ECO:0000313" key="3">
    <source>
        <dbReference type="Proteomes" id="UP001189429"/>
    </source>
</evidence>
<comment type="caution">
    <text evidence="2">The sequence shown here is derived from an EMBL/GenBank/DDBJ whole genome shotgun (WGS) entry which is preliminary data.</text>
</comment>